<dbReference type="EMBL" id="MN740217">
    <property type="protein sequence ID" value="QHT94241.1"/>
    <property type="molecule type" value="Genomic_DNA"/>
</dbReference>
<proteinExistence type="predicted"/>
<evidence type="ECO:0000313" key="1">
    <source>
        <dbReference type="EMBL" id="QHT94241.1"/>
    </source>
</evidence>
<sequence length="86" mass="10327">MDDNTNPNSNPNPNEILKEIVNVYFEKRIGSRIHKKEVESYVSNCYYNETNKEIRCTKDTLHALMNEKYGKQEKGYWNNIRFKYSE</sequence>
<reference evidence="1" key="1">
    <citation type="journal article" date="2020" name="Nature">
        <title>Giant virus diversity and host interactions through global metagenomics.</title>
        <authorList>
            <person name="Schulz F."/>
            <person name="Roux S."/>
            <person name="Paez-Espino D."/>
            <person name="Jungbluth S."/>
            <person name="Walsh D.A."/>
            <person name="Denef V.J."/>
            <person name="McMahon K.D."/>
            <person name="Konstantinidis K.T."/>
            <person name="Eloe-Fadrosh E.A."/>
            <person name="Kyrpides N.C."/>
            <person name="Woyke T."/>
        </authorList>
    </citation>
    <scope>NUCLEOTIDE SEQUENCE</scope>
    <source>
        <strain evidence="1">GVMAG-M-3300024258-28</strain>
    </source>
</reference>
<protein>
    <submittedName>
        <fullName evidence="1">Uncharacterized protein</fullName>
    </submittedName>
</protein>
<name>A0A6C0ILZ5_9ZZZZ</name>
<organism evidence="1">
    <name type="scientific">viral metagenome</name>
    <dbReference type="NCBI Taxonomy" id="1070528"/>
    <lineage>
        <taxon>unclassified sequences</taxon>
        <taxon>metagenomes</taxon>
        <taxon>organismal metagenomes</taxon>
    </lineage>
</organism>
<dbReference type="AlphaFoldDB" id="A0A6C0ILZ5"/>
<accession>A0A6C0ILZ5</accession>